<organism evidence="2 3">
    <name type="scientific">Pseudosporangium ferrugineum</name>
    <dbReference type="NCBI Taxonomy" id="439699"/>
    <lineage>
        <taxon>Bacteria</taxon>
        <taxon>Bacillati</taxon>
        <taxon>Actinomycetota</taxon>
        <taxon>Actinomycetes</taxon>
        <taxon>Micromonosporales</taxon>
        <taxon>Micromonosporaceae</taxon>
        <taxon>Pseudosporangium</taxon>
    </lineage>
</organism>
<feature type="domain" description="Zinc-ribbon 15" evidence="1">
    <location>
        <begin position="46"/>
        <end position="92"/>
    </location>
</feature>
<gene>
    <name evidence="2" type="ORF">CLV70_101365</name>
</gene>
<evidence type="ECO:0000259" key="1">
    <source>
        <dbReference type="Pfam" id="PF17032"/>
    </source>
</evidence>
<proteinExistence type="predicted"/>
<keyword evidence="3" id="KW-1185">Reference proteome</keyword>
<dbReference type="Pfam" id="PF17032">
    <property type="entry name" value="Zn_ribbon_15"/>
    <property type="match status" value="1"/>
</dbReference>
<evidence type="ECO:0000313" key="2">
    <source>
        <dbReference type="EMBL" id="PRY33203.1"/>
    </source>
</evidence>
<evidence type="ECO:0000313" key="3">
    <source>
        <dbReference type="Proteomes" id="UP000239209"/>
    </source>
</evidence>
<dbReference type="AlphaFoldDB" id="A0A2T0SIL3"/>
<reference evidence="2 3" key="1">
    <citation type="submission" date="2018-03" db="EMBL/GenBank/DDBJ databases">
        <title>Genomic Encyclopedia of Archaeal and Bacterial Type Strains, Phase II (KMG-II): from individual species to whole genera.</title>
        <authorList>
            <person name="Goeker M."/>
        </authorList>
    </citation>
    <scope>NUCLEOTIDE SEQUENCE [LARGE SCALE GENOMIC DNA]</scope>
    <source>
        <strain evidence="2 3">DSM 45348</strain>
    </source>
</reference>
<sequence>MITHREGARRRPRCPAKVAGRPYRGGVFLIFGFRTKDRFHSSAVRRCDFCGVTAAQSLVQRTTKFSLFFIPLFPVRAARWIRICTNCGGAREISRGEALAAA</sequence>
<dbReference type="Proteomes" id="UP000239209">
    <property type="component" value="Unassembled WGS sequence"/>
</dbReference>
<accession>A0A2T0SIL3</accession>
<name>A0A2T0SIL3_9ACTN</name>
<comment type="caution">
    <text evidence="2">The sequence shown here is derived from an EMBL/GenBank/DDBJ whole genome shotgun (WGS) entry which is preliminary data.</text>
</comment>
<dbReference type="InterPro" id="IPR031493">
    <property type="entry name" value="Zinc_ribbon_15"/>
</dbReference>
<dbReference type="EMBL" id="PVZG01000001">
    <property type="protein sequence ID" value="PRY33203.1"/>
    <property type="molecule type" value="Genomic_DNA"/>
</dbReference>
<protein>
    <submittedName>
        <fullName evidence="2">Zinc ribbon family protein</fullName>
    </submittedName>
</protein>